<feature type="domain" description="Aminoglycoside phosphotransferase" evidence="1">
    <location>
        <begin position="34"/>
        <end position="274"/>
    </location>
</feature>
<name>A0A6L9SG60_9ACTN</name>
<reference evidence="2 3" key="1">
    <citation type="submission" date="2020-02" db="EMBL/GenBank/DDBJ databases">
        <authorList>
            <person name="Li X.-J."/>
            <person name="Han X.-M."/>
        </authorList>
    </citation>
    <scope>NUCLEOTIDE SEQUENCE [LARGE SCALE GENOMIC DNA]</scope>
    <source>
        <strain evidence="2 3">CCTCC AB 2017055</strain>
    </source>
</reference>
<dbReference type="InterPro" id="IPR011009">
    <property type="entry name" value="Kinase-like_dom_sf"/>
</dbReference>
<comment type="caution">
    <text evidence="2">The sequence shown here is derived from an EMBL/GenBank/DDBJ whole genome shotgun (WGS) entry which is preliminary data.</text>
</comment>
<evidence type="ECO:0000313" key="2">
    <source>
        <dbReference type="EMBL" id="NEE03421.1"/>
    </source>
</evidence>
<keyword evidence="2" id="KW-0808">Transferase</keyword>
<evidence type="ECO:0000259" key="1">
    <source>
        <dbReference type="Pfam" id="PF01636"/>
    </source>
</evidence>
<sequence length="347" mass="37229">MPSQPDEAPPPHEVAPDPAAVIAAFGLGGHVEEMTPVSGAWSNRVYKLSTGGAGYAVKQIRNPWGDPRWQERLDAAWTFEQRARAAGVAMPEPIPNPVDGGCLAWVDVLGGGSRVPVRVHAWVEGKPMRPGPVDRGVASWIGGTLATLHQLDVAVEDRTLFPVANTDNADRWPELVAAAERAGASWAADLRALESHTRVVAELARASALRADDEVMSHGDIDQKNIVMSADGPVLCDWDVAVPLVPRTELGDVAMSMAVWHELDVAREVIRAYRDGGGADTEIRPEDFGPTLTSSLDWLVLNVERTLGLRAVTEAEADLGTRLVPRLIAEMPAQVGAAVRVRDTLSV</sequence>
<keyword evidence="3" id="KW-1185">Reference proteome</keyword>
<accession>A0A6L9SG60</accession>
<dbReference type="AlphaFoldDB" id="A0A6L9SG60"/>
<dbReference type="Pfam" id="PF01636">
    <property type="entry name" value="APH"/>
    <property type="match status" value="1"/>
</dbReference>
<dbReference type="Proteomes" id="UP000475214">
    <property type="component" value="Unassembled WGS sequence"/>
</dbReference>
<gene>
    <name evidence="2" type="ORF">G1H10_24960</name>
</gene>
<organism evidence="2 3">
    <name type="scientific">Phytoactinopolyspora halotolerans</name>
    <dbReference type="NCBI Taxonomy" id="1981512"/>
    <lineage>
        <taxon>Bacteria</taxon>
        <taxon>Bacillati</taxon>
        <taxon>Actinomycetota</taxon>
        <taxon>Actinomycetes</taxon>
        <taxon>Jiangellales</taxon>
        <taxon>Jiangellaceae</taxon>
        <taxon>Phytoactinopolyspora</taxon>
    </lineage>
</organism>
<dbReference type="InterPro" id="IPR002575">
    <property type="entry name" value="Aminoglycoside_PTrfase"/>
</dbReference>
<dbReference type="EMBL" id="JAAGOA010000022">
    <property type="protein sequence ID" value="NEE03421.1"/>
    <property type="molecule type" value="Genomic_DNA"/>
</dbReference>
<evidence type="ECO:0000313" key="3">
    <source>
        <dbReference type="Proteomes" id="UP000475214"/>
    </source>
</evidence>
<dbReference type="RefSeq" id="WP_163743081.1">
    <property type="nucleotide sequence ID" value="NZ_JAAGOA010000022.1"/>
</dbReference>
<protein>
    <submittedName>
        <fullName evidence="2">Aminoglycoside phosphotransferase family protein</fullName>
    </submittedName>
</protein>
<dbReference type="SUPFAM" id="SSF56112">
    <property type="entry name" value="Protein kinase-like (PK-like)"/>
    <property type="match status" value="1"/>
</dbReference>
<dbReference type="GO" id="GO:0016740">
    <property type="term" value="F:transferase activity"/>
    <property type="evidence" value="ECO:0007669"/>
    <property type="project" value="UniProtKB-KW"/>
</dbReference>
<dbReference type="Gene3D" id="3.90.1200.10">
    <property type="match status" value="1"/>
</dbReference>
<proteinExistence type="predicted"/>